<evidence type="ECO:0000259" key="1">
    <source>
        <dbReference type="Pfam" id="PF04149"/>
    </source>
</evidence>
<evidence type="ECO:0000313" key="3">
    <source>
        <dbReference type="Proteomes" id="UP000373149"/>
    </source>
</evidence>
<evidence type="ECO:0000313" key="2">
    <source>
        <dbReference type="EMBL" id="MPY55129.1"/>
    </source>
</evidence>
<dbReference type="RefSeq" id="WP_152870194.1">
    <property type="nucleotide sequence ID" value="NZ_VMNX01000371.1"/>
</dbReference>
<reference evidence="2 3" key="1">
    <citation type="submission" date="2019-09" db="EMBL/GenBank/DDBJ databases">
        <authorList>
            <person name="Duangmal K."/>
            <person name="Teo W.F.A."/>
            <person name="Lipun K."/>
        </authorList>
    </citation>
    <scope>NUCLEOTIDE SEQUENCE [LARGE SCALE GENOMIC DNA]</scope>
    <source>
        <strain evidence="2 3">K1PN6</strain>
    </source>
</reference>
<keyword evidence="3" id="KW-1185">Reference proteome</keyword>
<proteinExistence type="predicted"/>
<gene>
    <name evidence="2" type="ORF">FPZ41_43915</name>
</gene>
<dbReference type="InterPro" id="IPR007278">
    <property type="entry name" value="DUF397"/>
</dbReference>
<organism evidence="2 3">
    <name type="scientific">Streptomyces acidicola</name>
    <dbReference type="NCBI Taxonomy" id="2596892"/>
    <lineage>
        <taxon>Bacteria</taxon>
        <taxon>Bacillati</taxon>
        <taxon>Actinomycetota</taxon>
        <taxon>Actinomycetes</taxon>
        <taxon>Kitasatosporales</taxon>
        <taxon>Streptomycetaceae</taxon>
        <taxon>Streptomyces</taxon>
    </lineage>
</organism>
<protein>
    <submittedName>
        <fullName evidence="2">DUF397 domain-containing protein</fullName>
    </submittedName>
</protein>
<dbReference type="EMBL" id="VMNX01000371">
    <property type="protein sequence ID" value="MPY55129.1"/>
    <property type="molecule type" value="Genomic_DNA"/>
</dbReference>
<dbReference type="Pfam" id="PF04149">
    <property type="entry name" value="DUF397"/>
    <property type="match status" value="1"/>
</dbReference>
<feature type="domain" description="DUF397" evidence="1">
    <location>
        <begin position="15"/>
        <end position="66"/>
    </location>
</feature>
<comment type="caution">
    <text evidence="2">The sequence shown here is derived from an EMBL/GenBank/DDBJ whole genome shotgun (WGS) entry which is preliminary data.</text>
</comment>
<name>A0A5N8X6R1_9ACTN</name>
<accession>A0A5N8X6R1</accession>
<sequence length="75" mass="8238">MTDAPTADQLACPIWLKSSYSAAHNECVEVAFHNNPLASIRDSKAPQRRVLTMPTNAFAAFIEEVKAQEDIHGVL</sequence>
<dbReference type="AlphaFoldDB" id="A0A5N8X6R1"/>
<dbReference type="Proteomes" id="UP000373149">
    <property type="component" value="Unassembled WGS sequence"/>
</dbReference>